<accession>A0A9P6MDF6</accession>
<dbReference type="EMBL" id="JAAAID010004383">
    <property type="protein sequence ID" value="KAF9993271.1"/>
    <property type="molecule type" value="Genomic_DNA"/>
</dbReference>
<gene>
    <name evidence="2" type="ORF">BGZ80_008206</name>
</gene>
<evidence type="ECO:0000313" key="2">
    <source>
        <dbReference type="EMBL" id="KAF9993271.1"/>
    </source>
</evidence>
<sequence length="226" mass="26023">MFYDNNFLAFHDLSAAGLFLWASSSVTHFLQYDPSEIVGMSPFSLIHPDDLEACRVTHKEHVLNEIVGTHMSFRLRRKDGSYAPCMIFGCLCYQYIISCYSFEEEVNERPRKPIVHGVHSAVMTRIVGSEKEEFERISRNHNTLKSDTWNPANLQLELRACLLLNRFSRNITIMYASPSCELIFNIDPDELLGKPLLLYIRADDLGNFVDQVDQVKSSTALRHIRF</sequence>
<evidence type="ECO:0000313" key="3">
    <source>
        <dbReference type="Proteomes" id="UP000703661"/>
    </source>
</evidence>
<organism evidence="2 3">
    <name type="scientific">Entomortierella chlamydospora</name>
    <dbReference type="NCBI Taxonomy" id="101097"/>
    <lineage>
        <taxon>Eukaryota</taxon>
        <taxon>Fungi</taxon>
        <taxon>Fungi incertae sedis</taxon>
        <taxon>Mucoromycota</taxon>
        <taxon>Mortierellomycotina</taxon>
        <taxon>Mortierellomycetes</taxon>
        <taxon>Mortierellales</taxon>
        <taxon>Mortierellaceae</taxon>
        <taxon>Entomortierella</taxon>
    </lineage>
</organism>
<dbReference type="NCBIfam" id="TIGR00229">
    <property type="entry name" value="sensory_box"/>
    <property type="match status" value="1"/>
</dbReference>
<dbReference type="CDD" id="cd00130">
    <property type="entry name" value="PAS"/>
    <property type="match status" value="2"/>
</dbReference>
<dbReference type="SMART" id="SM00091">
    <property type="entry name" value="PAS"/>
    <property type="match status" value="2"/>
</dbReference>
<dbReference type="Pfam" id="PF08447">
    <property type="entry name" value="PAS_3"/>
    <property type="match status" value="1"/>
</dbReference>
<name>A0A9P6MDF6_9FUNG</name>
<proteinExistence type="predicted"/>
<dbReference type="PROSITE" id="PS50112">
    <property type="entry name" value="PAS"/>
    <property type="match status" value="1"/>
</dbReference>
<dbReference type="AlphaFoldDB" id="A0A9P6MDF6"/>
<dbReference type="SUPFAM" id="SSF55785">
    <property type="entry name" value="PYP-like sensor domain (PAS domain)"/>
    <property type="match status" value="2"/>
</dbReference>
<keyword evidence="3" id="KW-1185">Reference proteome</keyword>
<comment type="caution">
    <text evidence="2">The sequence shown here is derived from an EMBL/GenBank/DDBJ whole genome shotgun (WGS) entry which is preliminary data.</text>
</comment>
<reference evidence="2" key="1">
    <citation type="journal article" date="2020" name="Fungal Divers.">
        <title>Resolving the Mortierellaceae phylogeny through synthesis of multi-gene phylogenetics and phylogenomics.</title>
        <authorList>
            <person name="Vandepol N."/>
            <person name="Liber J."/>
            <person name="Desiro A."/>
            <person name="Na H."/>
            <person name="Kennedy M."/>
            <person name="Barry K."/>
            <person name="Grigoriev I.V."/>
            <person name="Miller A.N."/>
            <person name="O'Donnell K."/>
            <person name="Stajich J.E."/>
            <person name="Bonito G."/>
        </authorList>
    </citation>
    <scope>NUCLEOTIDE SEQUENCE</scope>
    <source>
        <strain evidence="2">NRRL 2769</strain>
    </source>
</reference>
<dbReference type="InterPro" id="IPR013655">
    <property type="entry name" value="PAS_fold_3"/>
</dbReference>
<feature type="domain" description="PAS" evidence="1">
    <location>
        <begin position="13"/>
        <end position="65"/>
    </location>
</feature>
<protein>
    <recommendedName>
        <fullName evidence="1">PAS domain-containing protein</fullName>
    </recommendedName>
</protein>
<dbReference type="InterPro" id="IPR035965">
    <property type="entry name" value="PAS-like_dom_sf"/>
</dbReference>
<feature type="non-terminal residue" evidence="2">
    <location>
        <position position="1"/>
    </location>
</feature>
<dbReference type="Proteomes" id="UP000703661">
    <property type="component" value="Unassembled WGS sequence"/>
</dbReference>
<dbReference type="Gene3D" id="3.30.450.20">
    <property type="entry name" value="PAS domain"/>
    <property type="match status" value="2"/>
</dbReference>
<evidence type="ECO:0000259" key="1">
    <source>
        <dbReference type="PROSITE" id="PS50112"/>
    </source>
</evidence>
<dbReference type="InterPro" id="IPR000014">
    <property type="entry name" value="PAS"/>
</dbReference>